<dbReference type="InterPro" id="IPR038109">
    <property type="entry name" value="DNA_bind_recomb_sf"/>
</dbReference>
<dbReference type="GO" id="GO:0003677">
    <property type="term" value="F:DNA binding"/>
    <property type="evidence" value="ECO:0007669"/>
    <property type="project" value="InterPro"/>
</dbReference>
<evidence type="ECO:0000313" key="3">
    <source>
        <dbReference type="Proteomes" id="UP000031011"/>
    </source>
</evidence>
<evidence type="ECO:0000259" key="1">
    <source>
        <dbReference type="PROSITE" id="PS51737"/>
    </source>
</evidence>
<feature type="domain" description="Recombinase" evidence="1">
    <location>
        <begin position="11"/>
        <end position="97"/>
    </location>
</feature>
<evidence type="ECO:0000313" key="2">
    <source>
        <dbReference type="EMBL" id="KIC04464.1"/>
    </source>
</evidence>
<dbReference type="InterPro" id="IPR011109">
    <property type="entry name" value="DNA_bind_recombinase_dom"/>
</dbReference>
<sequence length="144" mass="16256">MKGCDDMGHTPFGYKIKNGCAVIDEDAAAKIKLLYENYLSGMSLVKAAHEAGINTHHSTAKRIIQNPHYLGDEFYPTLIDRQTYEKAAAEIGRRSEMLGRNHQKKKFVIPAVPTRFFMSAANKQYEDPKLQAEYLYGLIESEAN</sequence>
<accession>A0A837DUF4</accession>
<name>A0A837DUF4_9LACO</name>
<dbReference type="Proteomes" id="UP000031011">
    <property type="component" value="Unassembled WGS sequence"/>
</dbReference>
<protein>
    <submittedName>
        <fullName evidence="2">Putative recombinase</fullName>
    </submittedName>
</protein>
<comment type="caution">
    <text evidence="2">The sequence shown here is derived from an EMBL/GenBank/DDBJ whole genome shotgun (WGS) entry which is preliminary data.</text>
</comment>
<organism evidence="2 3">
    <name type="scientific">Ligilactobacillus ruminis DPC 6832</name>
    <dbReference type="NCBI Taxonomy" id="1402208"/>
    <lineage>
        <taxon>Bacteria</taxon>
        <taxon>Bacillati</taxon>
        <taxon>Bacillota</taxon>
        <taxon>Bacilli</taxon>
        <taxon>Lactobacillales</taxon>
        <taxon>Lactobacillaceae</taxon>
        <taxon>Ligilactobacillus</taxon>
    </lineage>
</organism>
<dbReference type="PROSITE" id="PS51737">
    <property type="entry name" value="RECOMBINASE_DNA_BIND"/>
    <property type="match status" value="1"/>
</dbReference>
<dbReference type="Gene3D" id="3.90.1750.20">
    <property type="entry name" value="Putative Large Serine Recombinase, Chain B, Domain 2"/>
    <property type="match status" value="1"/>
</dbReference>
<reference evidence="2 3" key="1">
    <citation type="journal article" date="2015" name="BMC Microbiol.">
        <title>Lactobacillus ruminis strains cluster according to their mammalian gut source.</title>
        <authorList>
            <person name="O' Donnell M.M."/>
            <person name="Harris H.M."/>
            <person name="Lynch D.B."/>
            <person name="Ross R.P."/>
            <person name="O'Toole P.W."/>
        </authorList>
    </citation>
    <scope>NUCLEOTIDE SEQUENCE [LARGE SCALE GENOMIC DNA]</scope>
    <source>
        <strain evidence="2 3">DPC 6832</strain>
    </source>
</reference>
<dbReference type="GO" id="GO:0000150">
    <property type="term" value="F:DNA strand exchange activity"/>
    <property type="evidence" value="ECO:0007669"/>
    <property type="project" value="InterPro"/>
</dbReference>
<gene>
    <name evidence="2" type="ORF">LRN_0467</name>
</gene>
<dbReference type="EMBL" id="AWYA01000101">
    <property type="protein sequence ID" value="KIC04464.1"/>
    <property type="molecule type" value="Genomic_DNA"/>
</dbReference>
<dbReference type="AlphaFoldDB" id="A0A837DUF4"/>
<proteinExistence type="predicted"/>